<gene>
    <name evidence="1" type="ORF">K1T71_002721</name>
</gene>
<keyword evidence="2" id="KW-1185">Reference proteome</keyword>
<accession>A0ACC1DDE8</accession>
<dbReference type="Proteomes" id="UP000824533">
    <property type="component" value="Linkage Group LG04"/>
</dbReference>
<evidence type="ECO:0000313" key="1">
    <source>
        <dbReference type="EMBL" id="KAJ0181999.1"/>
    </source>
</evidence>
<dbReference type="EMBL" id="CM034390">
    <property type="protein sequence ID" value="KAJ0181999.1"/>
    <property type="molecule type" value="Genomic_DNA"/>
</dbReference>
<name>A0ACC1DDE8_9NEOP</name>
<organism evidence="1 2">
    <name type="scientific">Dendrolimus kikuchii</name>
    <dbReference type="NCBI Taxonomy" id="765133"/>
    <lineage>
        <taxon>Eukaryota</taxon>
        <taxon>Metazoa</taxon>
        <taxon>Ecdysozoa</taxon>
        <taxon>Arthropoda</taxon>
        <taxon>Hexapoda</taxon>
        <taxon>Insecta</taxon>
        <taxon>Pterygota</taxon>
        <taxon>Neoptera</taxon>
        <taxon>Endopterygota</taxon>
        <taxon>Lepidoptera</taxon>
        <taxon>Glossata</taxon>
        <taxon>Ditrysia</taxon>
        <taxon>Bombycoidea</taxon>
        <taxon>Lasiocampidae</taxon>
        <taxon>Dendrolimus</taxon>
    </lineage>
</organism>
<evidence type="ECO:0000313" key="2">
    <source>
        <dbReference type="Proteomes" id="UP000824533"/>
    </source>
</evidence>
<protein>
    <submittedName>
        <fullName evidence="1">Uncharacterized protein</fullName>
    </submittedName>
</protein>
<reference evidence="1 2" key="1">
    <citation type="journal article" date="2021" name="Front. Genet.">
        <title>Chromosome-Level Genome Assembly Reveals Significant Gene Expansion in the Toll and IMD Signaling Pathways of Dendrolimus kikuchii.</title>
        <authorList>
            <person name="Zhou J."/>
            <person name="Wu P."/>
            <person name="Xiong Z."/>
            <person name="Liu N."/>
            <person name="Zhao N."/>
            <person name="Ji M."/>
            <person name="Qiu Y."/>
            <person name="Yang B."/>
        </authorList>
    </citation>
    <scope>NUCLEOTIDE SEQUENCE [LARGE SCALE GENOMIC DNA]</scope>
    <source>
        <strain evidence="1">Ann1</strain>
    </source>
</reference>
<sequence length="430" mass="49764">MVSVKKPRSGGDEAKHQILHTIIRTGVLFRAQNMWCMEALNRRSLAKPLTTRIFRIDYEDNDEQLPNKVARSEEHTSVVAAHYNHLEEKGLKERFNSPIFYLRNFNNWVKSVLIQEHTDKIREKDYGRPLRILDICCGKGGDLSKWQKARVECVVFADIAEVSVEQCQDRYEDLRKRCGRLFSAEFIAADCTKDTLRDKYKDPSINFDLVSCQFGLHYSFESLGQARRMLTNISECLKPDGYFFGTIPDAYEIVSRAKKSSDGSFGNRIYKIQLLFDANEGYPLFGAKYDFHLEGVVDCPEFLVNFELFVKLASEFGLELVYKARFSDFYNDYSDKYKQLLQRIMCFETYPAPPGKKLIGDEEEYEHVKSYLADKENQSSHDCVGTMSICEWEVATVYMAFAFKKLKSTWDANGKPVYKTSTEEKQSNTK</sequence>
<proteinExistence type="predicted"/>
<comment type="caution">
    <text evidence="1">The sequence shown here is derived from an EMBL/GenBank/DDBJ whole genome shotgun (WGS) entry which is preliminary data.</text>
</comment>